<gene>
    <name evidence="1" type="ORF">SAMN04488587_0938</name>
</gene>
<evidence type="ECO:0000313" key="2">
    <source>
        <dbReference type="Proteomes" id="UP000243338"/>
    </source>
</evidence>
<keyword evidence="2" id="KW-1185">Reference proteome</keyword>
<dbReference type="AlphaFoldDB" id="A0A1H9Z8F7"/>
<dbReference type="RefSeq" id="WP_167879244.1">
    <property type="nucleotide sequence ID" value="NZ_CAAGSJ010000001.1"/>
</dbReference>
<dbReference type="STRING" id="1353158.SAMN04488587_0938"/>
<dbReference type="EMBL" id="FOHQ01000002">
    <property type="protein sequence ID" value="SES77876.1"/>
    <property type="molecule type" value="Genomic_DNA"/>
</dbReference>
<sequence>MMRNITKISDEYRRCEEDGTYHSVVSGQTTENLDAEELELYKFILGGMLAK</sequence>
<dbReference type="OrthoDB" id="142327at2157"/>
<accession>A0A1H9Z8F7</accession>
<reference evidence="2" key="1">
    <citation type="submission" date="2016-10" db="EMBL/GenBank/DDBJ databases">
        <authorList>
            <person name="Varghese N."/>
            <person name="Submissions S."/>
        </authorList>
    </citation>
    <scope>NUCLEOTIDE SEQUENCE [LARGE SCALE GENOMIC DNA]</scope>
    <source>
        <strain evidence="2">SLH 33</strain>
    </source>
</reference>
<organism evidence="1 2">
    <name type="scientific">Methanococcoides vulcani</name>
    <dbReference type="NCBI Taxonomy" id="1353158"/>
    <lineage>
        <taxon>Archaea</taxon>
        <taxon>Methanobacteriati</taxon>
        <taxon>Methanobacteriota</taxon>
        <taxon>Stenosarchaea group</taxon>
        <taxon>Methanomicrobia</taxon>
        <taxon>Methanosarcinales</taxon>
        <taxon>Methanosarcinaceae</taxon>
        <taxon>Methanococcoides</taxon>
    </lineage>
</organism>
<protein>
    <submittedName>
        <fullName evidence="1">Uncharacterized protein</fullName>
    </submittedName>
</protein>
<evidence type="ECO:0000313" key="1">
    <source>
        <dbReference type="EMBL" id="SES77876.1"/>
    </source>
</evidence>
<dbReference type="Proteomes" id="UP000243338">
    <property type="component" value="Unassembled WGS sequence"/>
</dbReference>
<name>A0A1H9Z8F7_9EURY</name>
<proteinExistence type="predicted"/>